<comment type="subcellular location">
    <subcellularLocation>
        <location evidence="1">Cell outer membrane</location>
        <topology evidence="1">Lipid-anchor</topology>
    </subcellularLocation>
</comment>
<sequence length="205" mass="19982">MTPRNAPGSIARRSFRIAACALALVGGLAACAPRDTGGTYGSGTIGRASSVSYGTIVGLRPVHVQGGGSGVGTAAGAVAGGVAGSFIGGDWRSNLLAGLGGAALGGLAGNAIGGGVSGGNAVEYFIREDHGGDISVVQTGEENLQVNDRVVITRGDRVRISRAAGGPPPGAYAPPPAAPATGVNAPYGYGTPPNYNVPAYQGPRS</sequence>
<evidence type="ECO:0000256" key="1">
    <source>
        <dbReference type="ARBA" id="ARBA00004459"/>
    </source>
</evidence>
<feature type="compositionally biased region" description="Pro residues" evidence="5">
    <location>
        <begin position="166"/>
        <end position="178"/>
    </location>
</feature>
<evidence type="ECO:0000256" key="5">
    <source>
        <dbReference type="SAM" id="MobiDB-lite"/>
    </source>
</evidence>
<feature type="signal peptide" evidence="6">
    <location>
        <begin position="1"/>
        <end position="32"/>
    </location>
</feature>
<comment type="caution">
    <text evidence="8">The sequence shown here is derived from an EMBL/GenBank/DDBJ whole genome shotgun (WGS) entry which is preliminary data.</text>
</comment>
<keyword evidence="4" id="KW-0449">Lipoprotein</keyword>
<keyword evidence="6" id="KW-0732">Signal</keyword>
<comment type="similarity">
    <text evidence="2">Belongs to the rickettsiale 17 kDa surface antigen family.</text>
</comment>
<dbReference type="EMBL" id="JBHRTN010000013">
    <property type="protein sequence ID" value="MFC3126086.1"/>
    <property type="molecule type" value="Genomic_DNA"/>
</dbReference>
<feature type="chain" id="PRO_5046791187" description="17 kDa surface antigen" evidence="6">
    <location>
        <begin position="33"/>
        <end position="205"/>
    </location>
</feature>
<dbReference type="RefSeq" id="WP_379597203.1">
    <property type="nucleotide sequence ID" value="NZ_JBHRTN010000013.1"/>
</dbReference>
<evidence type="ECO:0000259" key="7">
    <source>
        <dbReference type="Pfam" id="PF05433"/>
    </source>
</evidence>
<organism evidence="8 9">
    <name type="scientific">Teichococcus globiformis</name>
    <dbReference type="NCBI Taxonomy" id="2307229"/>
    <lineage>
        <taxon>Bacteria</taxon>
        <taxon>Pseudomonadati</taxon>
        <taxon>Pseudomonadota</taxon>
        <taxon>Alphaproteobacteria</taxon>
        <taxon>Acetobacterales</taxon>
        <taxon>Roseomonadaceae</taxon>
        <taxon>Roseomonas</taxon>
    </lineage>
</organism>
<proteinExistence type="inferred from homology"/>
<name>A0ABV7G5Y3_9PROT</name>
<evidence type="ECO:0000256" key="4">
    <source>
        <dbReference type="ARBA" id="ARBA00023288"/>
    </source>
</evidence>
<evidence type="ECO:0000313" key="9">
    <source>
        <dbReference type="Proteomes" id="UP001595593"/>
    </source>
</evidence>
<accession>A0ABV7G5Y3</accession>
<evidence type="ECO:0000256" key="2">
    <source>
        <dbReference type="ARBA" id="ARBA00008681"/>
    </source>
</evidence>
<dbReference type="Pfam" id="PF05433">
    <property type="entry name" value="Rick_17kDa_Anti"/>
    <property type="match status" value="1"/>
</dbReference>
<gene>
    <name evidence="8" type="ORF">ACFOD4_13545</name>
</gene>
<dbReference type="PROSITE" id="PS51257">
    <property type="entry name" value="PROKAR_LIPOPROTEIN"/>
    <property type="match status" value="1"/>
</dbReference>
<evidence type="ECO:0000256" key="6">
    <source>
        <dbReference type="SAM" id="SignalP"/>
    </source>
</evidence>
<dbReference type="Proteomes" id="UP001595593">
    <property type="component" value="Unassembled WGS sequence"/>
</dbReference>
<reference evidence="9" key="1">
    <citation type="journal article" date="2019" name="Int. J. Syst. Evol. Microbiol.">
        <title>The Global Catalogue of Microorganisms (GCM) 10K type strain sequencing project: providing services to taxonomists for standard genome sequencing and annotation.</title>
        <authorList>
            <consortium name="The Broad Institute Genomics Platform"/>
            <consortium name="The Broad Institute Genome Sequencing Center for Infectious Disease"/>
            <person name="Wu L."/>
            <person name="Ma J."/>
        </authorList>
    </citation>
    <scope>NUCLEOTIDE SEQUENCE [LARGE SCALE GENOMIC DNA]</scope>
    <source>
        <strain evidence="9">KCTC 52094</strain>
    </source>
</reference>
<feature type="domain" description="Glycine zipper 2TM" evidence="7">
    <location>
        <begin position="72"/>
        <end position="113"/>
    </location>
</feature>
<evidence type="ECO:0000256" key="3">
    <source>
        <dbReference type="ARBA" id="ARBA00015281"/>
    </source>
</evidence>
<protein>
    <recommendedName>
        <fullName evidence="3">17 kDa surface antigen</fullName>
    </recommendedName>
</protein>
<keyword evidence="9" id="KW-1185">Reference proteome</keyword>
<dbReference type="InterPro" id="IPR008816">
    <property type="entry name" value="Gly_zipper_2TM_dom"/>
</dbReference>
<evidence type="ECO:0000313" key="8">
    <source>
        <dbReference type="EMBL" id="MFC3126086.1"/>
    </source>
</evidence>
<feature type="region of interest" description="Disordered" evidence="5">
    <location>
        <begin position="160"/>
        <end position="205"/>
    </location>
</feature>